<dbReference type="Pfam" id="PF01814">
    <property type="entry name" value="Hemerythrin"/>
    <property type="match status" value="1"/>
</dbReference>
<dbReference type="InterPro" id="IPR012827">
    <property type="entry name" value="Hemerythrin_metal-bd"/>
</dbReference>
<gene>
    <name evidence="6" type="ORF">A3196_18065</name>
</gene>
<sequence>MALMQWIDEKYSTKVDVCDTQHKELFNRVNALNDAVSTGARQDIGTTLDNLIDYVVVHFETEERLMEERGYKGLDAHKEEHKQLVQTCADLQKKFHAGETEIEDGTMVFIKNWLDHHIPVIDRSYSAALSN</sequence>
<reference evidence="6 7" key="1">
    <citation type="submission" date="2016-03" db="EMBL/GenBank/DDBJ databases">
        <title>Chemosynthetic sulphur-oxidizing symbionts of marine invertebrate animals are capable of nitrogen fixation.</title>
        <authorList>
            <person name="Petersen J.M."/>
            <person name="Kemper A."/>
            <person name="Gruber-Vodicka H."/>
            <person name="Cardini U."/>
            <person name="Geest Mvander."/>
            <person name="Kleiner M."/>
            <person name="Bulgheresi S."/>
            <person name="Fussmann M."/>
            <person name="Herbold C."/>
            <person name="Seah B.K.B."/>
            <person name="Antony C.Paul."/>
            <person name="Liu D."/>
            <person name="Belitz A."/>
            <person name="Weber M."/>
        </authorList>
    </citation>
    <scope>NUCLEOTIDE SEQUENCE [LARGE SCALE GENOMIC DNA]</scope>
    <source>
        <strain evidence="6">G_D</strain>
    </source>
</reference>
<dbReference type="PROSITE" id="PS00550">
    <property type="entry name" value="HEMERYTHRINS"/>
    <property type="match status" value="1"/>
</dbReference>
<dbReference type="NCBIfam" id="TIGR02481">
    <property type="entry name" value="hemeryth_dom"/>
    <property type="match status" value="1"/>
</dbReference>
<dbReference type="EMBL" id="LVJZ01000004">
    <property type="protein sequence ID" value="ODB94436.1"/>
    <property type="molecule type" value="Genomic_DNA"/>
</dbReference>
<dbReference type="PANTHER" id="PTHR37164:SF1">
    <property type="entry name" value="BACTERIOHEMERYTHRIN"/>
    <property type="match status" value="1"/>
</dbReference>
<dbReference type="OrthoDB" id="1122424at2"/>
<dbReference type="NCBIfam" id="NF033749">
    <property type="entry name" value="bact_hemeryth"/>
    <property type="match status" value="1"/>
</dbReference>
<dbReference type="InterPro" id="IPR050669">
    <property type="entry name" value="Hemerythrin"/>
</dbReference>
<dbReference type="GO" id="GO:0046872">
    <property type="term" value="F:metal ion binding"/>
    <property type="evidence" value="ECO:0007669"/>
    <property type="project" value="UniProtKB-KW"/>
</dbReference>
<dbReference type="InterPro" id="IPR016131">
    <property type="entry name" value="Haemerythrin_Fe_BS"/>
</dbReference>
<evidence type="ECO:0000313" key="7">
    <source>
        <dbReference type="Proteomes" id="UP000094849"/>
    </source>
</evidence>
<evidence type="ECO:0000256" key="2">
    <source>
        <dbReference type="ARBA" id="ARBA00022621"/>
    </source>
</evidence>
<feature type="domain" description="Hemerythrin-like" evidence="5">
    <location>
        <begin position="14"/>
        <end position="125"/>
    </location>
</feature>
<dbReference type="InterPro" id="IPR012312">
    <property type="entry name" value="Hemerythrin-like"/>
</dbReference>
<dbReference type="InterPro" id="IPR035938">
    <property type="entry name" value="Hemerythrin-like_sf"/>
</dbReference>
<organism evidence="6 7">
    <name type="scientific">Candidatus Thiodiazotropha endoloripes</name>
    <dbReference type="NCBI Taxonomy" id="1818881"/>
    <lineage>
        <taxon>Bacteria</taxon>
        <taxon>Pseudomonadati</taxon>
        <taxon>Pseudomonadota</taxon>
        <taxon>Gammaproteobacteria</taxon>
        <taxon>Chromatiales</taxon>
        <taxon>Sedimenticolaceae</taxon>
        <taxon>Candidatus Thiodiazotropha</taxon>
    </lineage>
</organism>
<proteinExistence type="inferred from homology"/>
<evidence type="ECO:0000256" key="4">
    <source>
        <dbReference type="ARBA" id="ARBA00023004"/>
    </source>
</evidence>
<dbReference type="SUPFAM" id="SSF47188">
    <property type="entry name" value="Hemerythrin-like"/>
    <property type="match status" value="1"/>
</dbReference>
<protein>
    <submittedName>
        <fullName evidence="6">Bacteriohemerythrin</fullName>
    </submittedName>
</protein>
<evidence type="ECO:0000256" key="1">
    <source>
        <dbReference type="ARBA" id="ARBA00010587"/>
    </source>
</evidence>
<dbReference type="AlphaFoldDB" id="A0A1E2UIM5"/>
<dbReference type="RefSeq" id="WP_069014856.1">
    <property type="nucleotide sequence ID" value="NZ_LVJW01000006.1"/>
</dbReference>
<keyword evidence="3" id="KW-0479">Metal-binding</keyword>
<dbReference type="Proteomes" id="UP000094849">
    <property type="component" value="Unassembled WGS sequence"/>
</dbReference>
<evidence type="ECO:0000256" key="3">
    <source>
        <dbReference type="ARBA" id="ARBA00022723"/>
    </source>
</evidence>
<keyword evidence="2" id="KW-0813">Transport</keyword>
<comment type="caution">
    <text evidence="6">The sequence shown here is derived from an EMBL/GenBank/DDBJ whole genome shotgun (WGS) entry which is preliminary data.</text>
</comment>
<keyword evidence="7" id="KW-1185">Reference proteome</keyword>
<comment type="similarity">
    <text evidence="1">Belongs to the hemerythrin family.</text>
</comment>
<evidence type="ECO:0000259" key="5">
    <source>
        <dbReference type="Pfam" id="PF01814"/>
    </source>
</evidence>
<dbReference type="Gene3D" id="1.20.120.50">
    <property type="entry name" value="Hemerythrin-like"/>
    <property type="match status" value="1"/>
</dbReference>
<dbReference type="PANTHER" id="PTHR37164">
    <property type="entry name" value="BACTERIOHEMERYTHRIN"/>
    <property type="match status" value="1"/>
</dbReference>
<keyword evidence="4" id="KW-0408">Iron</keyword>
<dbReference type="STRING" id="1818881.A3196_18065"/>
<keyword evidence="2" id="KW-0561">Oxygen transport</keyword>
<dbReference type="GO" id="GO:0005344">
    <property type="term" value="F:oxygen carrier activity"/>
    <property type="evidence" value="ECO:0007669"/>
    <property type="project" value="UniProtKB-KW"/>
</dbReference>
<accession>A0A1E2UIM5</accession>
<name>A0A1E2UIM5_9GAMM</name>
<evidence type="ECO:0000313" key="6">
    <source>
        <dbReference type="EMBL" id="ODB94436.1"/>
    </source>
</evidence>
<dbReference type="CDD" id="cd12107">
    <property type="entry name" value="Hemerythrin"/>
    <property type="match status" value="1"/>
</dbReference>